<name>A0A7J6WEI1_THATH</name>
<feature type="compositionally biased region" description="Basic and acidic residues" evidence="1">
    <location>
        <begin position="53"/>
        <end position="71"/>
    </location>
</feature>
<evidence type="ECO:0000313" key="3">
    <source>
        <dbReference type="Proteomes" id="UP000554482"/>
    </source>
</evidence>
<dbReference type="PANTHER" id="PTHR34684:SF1">
    <property type="entry name" value="OS08G0192200 PROTEIN"/>
    <property type="match status" value="1"/>
</dbReference>
<dbReference type="EMBL" id="JABWDY010017918">
    <property type="protein sequence ID" value="KAF5195030.1"/>
    <property type="molecule type" value="Genomic_DNA"/>
</dbReference>
<evidence type="ECO:0000256" key="1">
    <source>
        <dbReference type="SAM" id="MobiDB-lite"/>
    </source>
</evidence>
<evidence type="ECO:0000313" key="2">
    <source>
        <dbReference type="EMBL" id="KAF5195030.1"/>
    </source>
</evidence>
<feature type="compositionally biased region" description="Basic and acidic residues" evidence="1">
    <location>
        <begin position="37"/>
        <end position="46"/>
    </location>
</feature>
<dbReference type="Proteomes" id="UP000554482">
    <property type="component" value="Unassembled WGS sequence"/>
</dbReference>
<dbReference type="OrthoDB" id="552995at2759"/>
<dbReference type="PANTHER" id="PTHR34684">
    <property type="entry name" value="OS08G0192200 PROTEIN"/>
    <property type="match status" value="1"/>
</dbReference>
<accession>A0A7J6WEI1</accession>
<keyword evidence="3" id="KW-1185">Reference proteome</keyword>
<dbReference type="AlphaFoldDB" id="A0A7J6WEI1"/>
<comment type="caution">
    <text evidence="2">The sequence shown here is derived from an EMBL/GenBank/DDBJ whole genome shotgun (WGS) entry which is preliminary data.</text>
</comment>
<organism evidence="2 3">
    <name type="scientific">Thalictrum thalictroides</name>
    <name type="common">Rue-anemone</name>
    <name type="synonym">Anemone thalictroides</name>
    <dbReference type="NCBI Taxonomy" id="46969"/>
    <lineage>
        <taxon>Eukaryota</taxon>
        <taxon>Viridiplantae</taxon>
        <taxon>Streptophyta</taxon>
        <taxon>Embryophyta</taxon>
        <taxon>Tracheophyta</taxon>
        <taxon>Spermatophyta</taxon>
        <taxon>Magnoliopsida</taxon>
        <taxon>Ranunculales</taxon>
        <taxon>Ranunculaceae</taxon>
        <taxon>Thalictroideae</taxon>
        <taxon>Thalictrum</taxon>
    </lineage>
</organism>
<feature type="region of interest" description="Disordered" evidence="1">
    <location>
        <begin position="37"/>
        <end position="89"/>
    </location>
</feature>
<protein>
    <submittedName>
        <fullName evidence="2">Uncharacterized protein</fullName>
    </submittedName>
</protein>
<feature type="compositionally biased region" description="Basic and acidic residues" evidence="1">
    <location>
        <begin position="79"/>
        <end position="89"/>
    </location>
</feature>
<gene>
    <name evidence="2" type="ORF">FRX31_015390</name>
</gene>
<proteinExistence type="predicted"/>
<sequence>MDLETESRIASILMKEAAEVRRQAEKEGINVYLQSRMDKRSYDDSPRSTSLGNREHNDFLRRRSTRDREQNSHFASSSKTKDDTYSSEDGCLKDEETKRLYDSYTQGCDVLFSVLFCFLINV</sequence>
<reference evidence="2 3" key="1">
    <citation type="submission" date="2020-06" db="EMBL/GenBank/DDBJ databases">
        <title>Transcriptomic and genomic resources for Thalictrum thalictroides and T. hernandezii: Facilitating candidate gene discovery in an emerging model plant lineage.</title>
        <authorList>
            <person name="Arias T."/>
            <person name="Riano-Pachon D.M."/>
            <person name="Di Stilio V.S."/>
        </authorList>
    </citation>
    <scope>NUCLEOTIDE SEQUENCE [LARGE SCALE GENOMIC DNA]</scope>
    <source>
        <strain evidence="3">cv. WT478/WT964</strain>
        <tissue evidence="2">Leaves</tissue>
    </source>
</reference>